<feature type="region of interest" description="Disordered" evidence="4">
    <location>
        <begin position="669"/>
        <end position="692"/>
    </location>
</feature>
<dbReference type="PROSITE" id="PS00518">
    <property type="entry name" value="ZF_RING_1"/>
    <property type="match status" value="1"/>
</dbReference>
<dbReference type="InterPro" id="IPR017907">
    <property type="entry name" value="Znf_RING_CS"/>
</dbReference>
<feature type="region of interest" description="Disordered" evidence="4">
    <location>
        <begin position="585"/>
        <end position="619"/>
    </location>
</feature>
<feature type="compositionally biased region" description="Acidic residues" evidence="4">
    <location>
        <begin position="328"/>
        <end position="337"/>
    </location>
</feature>
<feature type="compositionally biased region" description="Polar residues" evidence="4">
    <location>
        <begin position="393"/>
        <end position="403"/>
    </location>
</feature>
<dbReference type="Proteomes" id="UP000204251">
    <property type="component" value="Segment"/>
</dbReference>
<evidence type="ECO:0000256" key="3">
    <source>
        <dbReference type="ARBA" id="ARBA00022833"/>
    </source>
</evidence>
<dbReference type="RefSeq" id="YP_002268034.1">
    <property type="nucleotide sequence ID" value="NC_011345.1"/>
</dbReference>
<evidence type="ECO:0000313" key="6">
    <source>
        <dbReference type="Proteomes" id="UP000204251"/>
    </source>
</evidence>
<evidence type="ECO:0000256" key="4">
    <source>
        <dbReference type="SAM" id="MobiDB-lite"/>
    </source>
</evidence>
<dbReference type="GeneID" id="6965773"/>
<evidence type="ECO:0000313" key="5">
    <source>
        <dbReference type="EMBL" id="ACI28706.1"/>
    </source>
</evidence>
<keyword evidence="3" id="KW-0862">Zinc</keyword>
<protein>
    <submittedName>
        <fullName evidence="5">HOAR</fullName>
    </submittedName>
</protein>
<dbReference type="OrthoDB" id="11819at10239"/>
<dbReference type="KEGG" id="vg:6965773"/>
<feature type="region of interest" description="Disordered" evidence="4">
    <location>
        <begin position="393"/>
        <end position="426"/>
    </location>
</feature>
<reference evidence="5 6" key="1">
    <citation type="submission" date="2008-06" db="EMBL/GenBank/DDBJ databases">
        <title>Complete nucleotide sequence analysis of the Agrotis ipsilon multiple nucleopolyhedrovirus.</title>
        <authorList>
            <person name="Harrison R.L."/>
        </authorList>
    </citation>
    <scope>NUCLEOTIDE SEQUENCE [LARGE SCALE GENOMIC DNA]</scope>
    <source>
        <strain evidence="5 6">Illinois</strain>
    </source>
</reference>
<dbReference type="GO" id="GO:0008270">
    <property type="term" value="F:zinc ion binding"/>
    <property type="evidence" value="ECO:0007669"/>
    <property type="project" value="UniProtKB-KW"/>
</dbReference>
<evidence type="ECO:0000256" key="2">
    <source>
        <dbReference type="ARBA" id="ARBA00022771"/>
    </source>
</evidence>
<accession>B6D5R8</accession>
<keyword evidence="1" id="KW-0479">Metal-binding</keyword>
<keyword evidence="2" id="KW-0863">Zinc-finger</keyword>
<sequence>MLPTSPFIQVGEINECTKQWKFVNVTFKDHYKYSNRFTELYNVIMEMHVNKDNAGFKTLLTLLTKCIVLEHVLFCTQSYVDYYHEINAKNEAYSLIKKFLMRLNTITLQEALIDCTRIHERMQAMGDDMQVIDFECHIRKSLDSIRHVVFPALNSLYATIQGNIVKQVDKMHDLLALYKLHNLITQCQKCKRAYTYYEHKSCNHRLCTKCAFRSLIKVQQCLVCAKINILRNNELDSDFENSVSNKSVFNRNTYVSDDDDEDDENRGNNNNNNNNNNADDDDEDDDDNNAVVADNDDNNSDNDDNSDNDSSDEEEQTEHTTTAATADSDSEDVDSDAQQETRNDSNDFEEIKKVSKNIQKYIKDSKRKIDDVAKLIELNIKNNNIIKAAAVAGTSSRPSTSLIDDNASDVPQNADADDNSKTTAINNNNDSQLAAALEESELLNSNPHPENLIDNNSQLAAALEESELLNSNPHPENLIVDFELLENIAAASPIVNSTVDSNTITMMNNSAEPSTLVDTDQPLSSISAQEVADAINNILELDPSKINDDEPQVSATIVNEPSAVSDAPVPVFDDALVFDDAPVSNDATDSAVTDAPVSDDDATDSAVTDAPANELSPSLLATKDTKPIIKTEPTGIEDAPVEYYKCEYEYQNAAKEKMVVIKVEVDDPEDDDCMIMSPKPRKRSSENDDDDDDVIIVEEENAVFQPIKPKLLIVEHCSRVVYDANKPPTNKRIKLEK</sequence>
<feature type="compositionally biased region" description="Low complexity" evidence="4">
    <location>
        <begin position="267"/>
        <end position="277"/>
    </location>
</feature>
<feature type="compositionally biased region" description="Acidic residues" evidence="4">
    <location>
        <begin position="278"/>
        <end position="316"/>
    </location>
</feature>
<feature type="compositionally biased region" description="Basic and acidic residues" evidence="4">
    <location>
        <begin position="339"/>
        <end position="348"/>
    </location>
</feature>
<feature type="region of interest" description="Disordered" evidence="4">
    <location>
        <begin position="250"/>
        <end position="348"/>
    </location>
</feature>
<name>B6D5R8_9ABAC</name>
<evidence type="ECO:0000256" key="1">
    <source>
        <dbReference type="ARBA" id="ARBA00022723"/>
    </source>
</evidence>
<dbReference type="EMBL" id="EU839994">
    <property type="protein sequence ID" value="ACI28706.1"/>
    <property type="molecule type" value="Genomic_DNA"/>
</dbReference>
<proteinExistence type="predicted"/>
<organism evidence="5 6">
    <name type="scientific">Agrotis ipsilon multiple nucleopolyhedrovirus</name>
    <dbReference type="NCBI Taxonomy" id="208013"/>
    <lineage>
        <taxon>Viruses</taxon>
        <taxon>Viruses incertae sedis</taxon>
        <taxon>Naldaviricetes</taxon>
        <taxon>Lefavirales</taxon>
        <taxon>Baculoviridae</taxon>
        <taxon>Alphabaculovirus</taxon>
        <taxon>Alphabaculovirus agipsilonis</taxon>
    </lineage>
</organism>
<keyword evidence="6" id="KW-1185">Reference proteome</keyword>